<comment type="similarity">
    <text evidence="1 4">Belongs to the UreD family.</text>
</comment>
<reference evidence="5 6" key="1">
    <citation type="submission" date="2018-05" db="EMBL/GenBank/DDBJ databases">
        <title>Leucothrix arctica sp. nov., isolated from Arctic seawater.</title>
        <authorList>
            <person name="Choi A."/>
            <person name="Baek K."/>
        </authorList>
    </citation>
    <scope>NUCLEOTIDE SEQUENCE [LARGE SCALE GENOMIC DNA]</scope>
    <source>
        <strain evidence="5 6">IMCC9719</strain>
    </source>
</reference>
<dbReference type="PANTHER" id="PTHR33643:SF1">
    <property type="entry name" value="UREASE ACCESSORY PROTEIN D"/>
    <property type="match status" value="1"/>
</dbReference>
<protein>
    <recommendedName>
        <fullName evidence="4">Urease accessory protein UreD</fullName>
    </recommendedName>
</protein>
<evidence type="ECO:0000313" key="5">
    <source>
        <dbReference type="EMBL" id="PWQ94789.1"/>
    </source>
</evidence>
<evidence type="ECO:0000256" key="2">
    <source>
        <dbReference type="ARBA" id="ARBA00022988"/>
    </source>
</evidence>
<gene>
    <name evidence="4" type="primary">ureD</name>
    <name evidence="5" type="ORF">DKT75_14180</name>
</gene>
<evidence type="ECO:0000256" key="4">
    <source>
        <dbReference type="HAMAP-Rule" id="MF_01384"/>
    </source>
</evidence>
<accession>A0A317C8X0</accession>
<sequence length="278" mass="30821">MEPSSGWKAKLELGYVARETRTVLAHRSRRGPLAVQRAFYPEGAVCHSYILHPPGGVVGGDELLINVSVDKDAQALLTTPGATKFYRSLGDKAHQVQRFTIAENACLEWLPQETIFFPGANAGLSTQIQLHALSRYIGWEVHCLGRPTNNERFESGQVLFSTDITRDDKPLYKERLFINGLGDLDALAGLNGYPVTATLIALPATDEVLQLVRQHCQNFTEQHKADGFAGATLLNDVLVVRYLGNSTELAHRLFRNIWLSIRPFVNGLDAVSPRIWST</sequence>
<keyword evidence="2 4" id="KW-0996">Nickel insertion</keyword>
<dbReference type="OrthoDB" id="9798842at2"/>
<evidence type="ECO:0000256" key="1">
    <source>
        <dbReference type="ARBA" id="ARBA00007177"/>
    </source>
</evidence>
<dbReference type="InterPro" id="IPR002669">
    <property type="entry name" value="UreD"/>
</dbReference>
<dbReference type="EMBL" id="QGKL01000039">
    <property type="protein sequence ID" value="PWQ94789.1"/>
    <property type="molecule type" value="Genomic_DNA"/>
</dbReference>
<evidence type="ECO:0000256" key="3">
    <source>
        <dbReference type="ARBA" id="ARBA00023186"/>
    </source>
</evidence>
<organism evidence="5 6">
    <name type="scientific">Leucothrix arctica</name>
    <dbReference type="NCBI Taxonomy" id="1481894"/>
    <lineage>
        <taxon>Bacteria</taxon>
        <taxon>Pseudomonadati</taxon>
        <taxon>Pseudomonadota</taxon>
        <taxon>Gammaproteobacteria</taxon>
        <taxon>Thiotrichales</taxon>
        <taxon>Thiotrichaceae</taxon>
        <taxon>Leucothrix</taxon>
    </lineage>
</organism>
<dbReference type="Pfam" id="PF01774">
    <property type="entry name" value="UreD"/>
    <property type="match status" value="1"/>
</dbReference>
<comment type="subunit">
    <text evidence="4">UreD, UreF and UreG form a complex that acts as a GTP-hydrolysis-dependent molecular chaperone, activating the urease apoprotein by helping to assemble the nickel containing metallocenter of UreC. The UreE protein probably delivers the nickel.</text>
</comment>
<comment type="function">
    <text evidence="4">Required for maturation of urease via the functional incorporation of the urease nickel metallocenter.</text>
</comment>
<keyword evidence="4" id="KW-0963">Cytoplasm</keyword>
<dbReference type="Proteomes" id="UP000245506">
    <property type="component" value="Unassembled WGS sequence"/>
</dbReference>
<comment type="subcellular location">
    <subcellularLocation>
        <location evidence="4">Cytoplasm</location>
    </subcellularLocation>
</comment>
<evidence type="ECO:0000313" key="6">
    <source>
        <dbReference type="Proteomes" id="UP000245506"/>
    </source>
</evidence>
<keyword evidence="6" id="KW-1185">Reference proteome</keyword>
<dbReference type="HAMAP" id="MF_01384">
    <property type="entry name" value="UreD"/>
    <property type="match status" value="1"/>
</dbReference>
<keyword evidence="3 4" id="KW-0143">Chaperone</keyword>
<dbReference type="AlphaFoldDB" id="A0A317C8X0"/>
<proteinExistence type="inferred from homology"/>
<dbReference type="GO" id="GO:0005737">
    <property type="term" value="C:cytoplasm"/>
    <property type="evidence" value="ECO:0007669"/>
    <property type="project" value="UniProtKB-SubCell"/>
</dbReference>
<name>A0A317C8X0_9GAMM</name>
<dbReference type="GO" id="GO:0016151">
    <property type="term" value="F:nickel cation binding"/>
    <property type="evidence" value="ECO:0007669"/>
    <property type="project" value="UniProtKB-UniRule"/>
</dbReference>
<dbReference type="PANTHER" id="PTHR33643">
    <property type="entry name" value="UREASE ACCESSORY PROTEIN D"/>
    <property type="match status" value="1"/>
</dbReference>
<comment type="caution">
    <text evidence="5">The sequence shown here is derived from an EMBL/GenBank/DDBJ whole genome shotgun (WGS) entry which is preliminary data.</text>
</comment>